<organism evidence="1 2">
    <name type="scientific">Pistacia integerrima</name>
    <dbReference type="NCBI Taxonomy" id="434235"/>
    <lineage>
        <taxon>Eukaryota</taxon>
        <taxon>Viridiplantae</taxon>
        <taxon>Streptophyta</taxon>
        <taxon>Embryophyta</taxon>
        <taxon>Tracheophyta</taxon>
        <taxon>Spermatophyta</taxon>
        <taxon>Magnoliopsida</taxon>
        <taxon>eudicotyledons</taxon>
        <taxon>Gunneridae</taxon>
        <taxon>Pentapetalae</taxon>
        <taxon>rosids</taxon>
        <taxon>malvids</taxon>
        <taxon>Sapindales</taxon>
        <taxon>Anacardiaceae</taxon>
        <taxon>Pistacia</taxon>
    </lineage>
</organism>
<evidence type="ECO:0000313" key="1">
    <source>
        <dbReference type="EMBL" id="KAJ0042846.1"/>
    </source>
</evidence>
<dbReference type="Proteomes" id="UP001163603">
    <property type="component" value="Chromosome 4"/>
</dbReference>
<comment type="caution">
    <text evidence="1">The sequence shown here is derived from an EMBL/GenBank/DDBJ whole genome shotgun (WGS) entry which is preliminary data.</text>
</comment>
<protein>
    <submittedName>
        <fullName evidence="1">Uncharacterized protein</fullName>
    </submittedName>
</protein>
<sequence length="383" mass="42223">MSTPRSNVSRSSSSSSTASPTATRSGSPREVDNLQGMSTSRTNGSRAATTAAGGVSPREIDKLVYCFSSLNSFTWVSTMLMPSKVSNLILKMWDLMGISHNLASKADTFRCCMNFMVLIYRPDLNSYTSILKKMARPEAASAPPFNSTDPQNIDQQESHSQMSNAQIFQHQSSQNNPDVPMQPVQFPSMVHQPSQYPNQPIPSNIHFHSVNIQSNPQPAPQYVPVHQVPFQQTSIVYVPNANTVAWTTGLFDCFDDPLNALVTLCIPCLTFGQVAEIVDSGSTSCAVSGLIYGAIACIFGCPCFLSCTYRTKLRSRYDLVESPAPDWITHCLCEYCALCQEYRELQNRGLDPSIGWHGNVVRSHNMQMYQTGMVPPTTQNMMG</sequence>
<name>A0ACC0YWQ8_9ROSI</name>
<gene>
    <name evidence="1" type="ORF">Pint_18797</name>
</gene>
<keyword evidence="2" id="KW-1185">Reference proteome</keyword>
<dbReference type="EMBL" id="CM047739">
    <property type="protein sequence ID" value="KAJ0042846.1"/>
    <property type="molecule type" value="Genomic_DNA"/>
</dbReference>
<reference evidence="2" key="1">
    <citation type="journal article" date="2023" name="G3 (Bethesda)">
        <title>Genome assembly and association tests identify interacting loci associated with vigor, precocity, and sex in interspecific pistachio rootstocks.</title>
        <authorList>
            <person name="Palmer W."/>
            <person name="Jacygrad E."/>
            <person name="Sagayaradj S."/>
            <person name="Cavanaugh K."/>
            <person name="Han R."/>
            <person name="Bertier L."/>
            <person name="Beede B."/>
            <person name="Kafkas S."/>
            <person name="Golino D."/>
            <person name="Preece J."/>
            <person name="Michelmore R."/>
        </authorList>
    </citation>
    <scope>NUCLEOTIDE SEQUENCE [LARGE SCALE GENOMIC DNA]</scope>
</reference>
<evidence type="ECO:0000313" key="2">
    <source>
        <dbReference type="Proteomes" id="UP001163603"/>
    </source>
</evidence>
<proteinExistence type="predicted"/>
<accession>A0ACC0YWQ8</accession>